<reference evidence="2 3" key="1">
    <citation type="submission" date="2020-10" db="EMBL/GenBank/DDBJ databases">
        <title>Connecting structure to function with the recovery of over 1000 high-quality activated sludge metagenome-assembled genomes encoding full-length rRNA genes using long-read sequencing.</title>
        <authorList>
            <person name="Singleton C.M."/>
            <person name="Petriglieri F."/>
            <person name="Kristensen J.M."/>
            <person name="Kirkegaard R.H."/>
            <person name="Michaelsen T.Y."/>
            <person name="Andersen M.H."/>
            <person name="Karst S.M."/>
            <person name="Dueholm M.S."/>
            <person name="Nielsen P.H."/>
            <person name="Albertsen M."/>
        </authorList>
    </citation>
    <scope>NUCLEOTIDE SEQUENCE [LARGE SCALE GENOMIC DNA]</scope>
    <source>
        <strain evidence="2">Ribe_18-Q3-R11-54_BAT3C.373</strain>
    </source>
</reference>
<sequence>MSIFINSLVIMLLFASSTTTNQNINSWSELNLKGRVKTLHEVYARPKIIGKNYESEGYKDSTVYFFNKTGNIIEQRNFDANASLTRRTVFEYGLGEKIVKTTTFYSNQSNYTVASYSYDDNNRLIEVVGINNDGKFNGKSTYLYDENGNNIEEKIYKSDGIGYSKLIYSYDLKGRKIEEKKYYTEEKLKWIYSWKHDVNDKIVESVICDANGIVNSRETNQYDEHGNCIEISTFKADDNILKKKKTFRYEFDASLNWIKQTLFLNDSQISVTERK</sequence>
<feature type="signal peptide" evidence="1">
    <location>
        <begin position="1"/>
        <end position="21"/>
    </location>
</feature>
<evidence type="ECO:0000313" key="3">
    <source>
        <dbReference type="Proteomes" id="UP000808349"/>
    </source>
</evidence>
<protein>
    <submittedName>
        <fullName evidence="2">Uncharacterized protein</fullName>
    </submittedName>
</protein>
<dbReference type="EMBL" id="JADKFW010000010">
    <property type="protein sequence ID" value="MBK9718423.1"/>
    <property type="molecule type" value="Genomic_DNA"/>
</dbReference>
<evidence type="ECO:0000313" key="2">
    <source>
        <dbReference type="EMBL" id="MBK9718423.1"/>
    </source>
</evidence>
<dbReference type="Proteomes" id="UP000808349">
    <property type="component" value="Unassembled WGS sequence"/>
</dbReference>
<keyword evidence="1" id="KW-0732">Signal</keyword>
<proteinExistence type="predicted"/>
<feature type="chain" id="PRO_5038341560" evidence="1">
    <location>
        <begin position="22"/>
        <end position="275"/>
    </location>
</feature>
<accession>A0A9D7XI86</accession>
<organism evidence="2 3">
    <name type="scientific">Candidatus Defluviibacterium haderslevense</name>
    <dbReference type="NCBI Taxonomy" id="2981993"/>
    <lineage>
        <taxon>Bacteria</taxon>
        <taxon>Pseudomonadati</taxon>
        <taxon>Bacteroidota</taxon>
        <taxon>Saprospiria</taxon>
        <taxon>Saprospirales</taxon>
        <taxon>Saprospiraceae</taxon>
        <taxon>Candidatus Defluviibacterium</taxon>
    </lineage>
</organism>
<dbReference type="AlphaFoldDB" id="A0A9D7XI86"/>
<gene>
    <name evidence="2" type="ORF">IPO85_13120</name>
</gene>
<dbReference type="Gene3D" id="2.180.10.10">
    <property type="entry name" value="RHS repeat-associated core"/>
    <property type="match status" value="1"/>
</dbReference>
<name>A0A9D7XI86_9BACT</name>
<evidence type="ECO:0000256" key="1">
    <source>
        <dbReference type="SAM" id="SignalP"/>
    </source>
</evidence>
<comment type="caution">
    <text evidence="2">The sequence shown here is derived from an EMBL/GenBank/DDBJ whole genome shotgun (WGS) entry which is preliminary data.</text>
</comment>